<proteinExistence type="predicted"/>
<feature type="compositionally biased region" description="Polar residues" evidence="1">
    <location>
        <begin position="134"/>
        <end position="147"/>
    </location>
</feature>
<dbReference type="Pfam" id="PF02954">
    <property type="entry name" value="HTH_8"/>
    <property type="match status" value="1"/>
</dbReference>
<feature type="domain" description="DNA binding HTH" evidence="2">
    <location>
        <begin position="150"/>
        <end position="190"/>
    </location>
</feature>
<dbReference type="AlphaFoldDB" id="J9G603"/>
<dbReference type="InterPro" id="IPR002197">
    <property type="entry name" value="HTH_Fis"/>
</dbReference>
<evidence type="ECO:0000313" key="3">
    <source>
        <dbReference type="EMBL" id="EJX02304.1"/>
    </source>
</evidence>
<reference evidence="3" key="1">
    <citation type="journal article" date="2012" name="PLoS ONE">
        <title>Gene sets for utilization of primary and secondary nutrition supplies in the distal gut of endangered iberian lynx.</title>
        <authorList>
            <person name="Alcaide M."/>
            <person name="Messina E."/>
            <person name="Richter M."/>
            <person name="Bargiela R."/>
            <person name="Peplies J."/>
            <person name="Huws S.A."/>
            <person name="Newbold C.J."/>
            <person name="Golyshin P.N."/>
            <person name="Simon M.A."/>
            <person name="Lopez G."/>
            <person name="Yakimov M.M."/>
            <person name="Ferrer M."/>
        </authorList>
    </citation>
    <scope>NUCLEOTIDE SEQUENCE</scope>
</reference>
<sequence length="193" mass="22516">MRQLKNLAENMSVTSEEREITPEILATYLPVESRHTQLISLHTPKEEHSFETERELLYKILFDLRRDVTELKRYVREQQGGDLHSNENTPGECHNIVMQNAPLINHTGNTSHDHHQLSYWGEIEELNEEDTHKASTTQQEEANSQEALSLEGLERIEIRKALENNNGRRKDAARQLGISERTLYRKLKEYDIS</sequence>
<accession>J9G603</accession>
<comment type="caution">
    <text evidence="3">The sequence shown here is derived from an EMBL/GenBank/DDBJ whole genome shotgun (WGS) entry which is preliminary data.</text>
</comment>
<gene>
    <name evidence="3" type="ORF">EVA_09597</name>
</gene>
<dbReference type="EMBL" id="AMCI01002599">
    <property type="protein sequence ID" value="EJX02304.1"/>
    <property type="molecule type" value="Genomic_DNA"/>
</dbReference>
<evidence type="ECO:0000259" key="2">
    <source>
        <dbReference type="Pfam" id="PF02954"/>
    </source>
</evidence>
<dbReference type="GO" id="GO:0043565">
    <property type="term" value="F:sequence-specific DNA binding"/>
    <property type="evidence" value="ECO:0007669"/>
    <property type="project" value="InterPro"/>
</dbReference>
<dbReference type="PRINTS" id="PR01590">
    <property type="entry name" value="HTHFIS"/>
</dbReference>
<evidence type="ECO:0000256" key="1">
    <source>
        <dbReference type="SAM" id="MobiDB-lite"/>
    </source>
</evidence>
<name>J9G603_9ZZZZ</name>
<organism evidence="3">
    <name type="scientific">gut metagenome</name>
    <dbReference type="NCBI Taxonomy" id="749906"/>
    <lineage>
        <taxon>unclassified sequences</taxon>
        <taxon>metagenomes</taxon>
        <taxon>organismal metagenomes</taxon>
    </lineage>
</organism>
<dbReference type="InterPro" id="IPR009057">
    <property type="entry name" value="Homeodomain-like_sf"/>
</dbReference>
<feature type="region of interest" description="Disordered" evidence="1">
    <location>
        <begin position="129"/>
        <end position="149"/>
    </location>
</feature>
<dbReference type="Gene3D" id="1.10.10.60">
    <property type="entry name" value="Homeodomain-like"/>
    <property type="match status" value="1"/>
</dbReference>
<protein>
    <submittedName>
        <fullName evidence="3">Sigma-54-dependent transcriptional regulator</fullName>
    </submittedName>
</protein>
<dbReference type="SUPFAM" id="SSF46689">
    <property type="entry name" value="Homeodomain-like"/>
    <property type="match status" value="1"/>
</dbReference>